<dbReference type="Proteomes" id="UP000565715">
    <property type="component" value="Unassembled WGS sequence"/>
</dbReference>
<dbReference type="RefSeq" id="WP_068046356.1">
    <property type="nucleotide sequence ID" value="NZ_JAAXOO010000004.1"/>
</dbReference>
<evidence type="ECO:0000256" key="4">
    <source>
        <dbReference type="ARBA" id="ARBA00023186"/>
    </source>
</evidence>
<reference evidence="5 6" key="1">
    <citation type="submission" date="2020-04" db="EMBL/GenBank/DDBJ databases">
        <title>MicrobeNet Type strains.</title>
        <authorList>
            <person name="Nicholson A.C."/>
        </authorList>
    </citation>
    <scope>NUCLEOTIDE SEQUENCE [LARGE SCALE GENOMIC DNA]</scope>
    <source>
        <strain evidence="5 6">DSM 45078</strain>
    </source>
</reference>
<dbReference type="Pfam" id="PF14011">
    <property type="entry name" value="ESX-1_EspG"/>
    <property type="match status" value="1"/>
</dbReference>
<evidence type="ECO:0000256" key="3">
    <source>
        <dbReference type="ARBA" id="ARBA00022490"/>
    </source>
</evidence>
<evidence type="ECO:0000256" key="1">
    <source>
        <dbReference type="ARBA" id="ARBA00004496"/>
    </source>
</evidence>
<accession>A0A846XE88</accession>
<protein>
    <submittedName>
        <fullName evidence="5">ESX secretion-associated protein EspG</fullName>
    </submittedName>
</protein>
<keyword evidence="3" id="KW-0963">Cytoplasm</keyword>
<dbReference type="AlphaFoldDB" id="A0A846XE88"/>
<evidence type="ECO:0000313" key="6">
    <source>
        <dbReference type="Proteomes" id="UP000565715"/>
    </source>
</evidence>
<keyword evidence="6" id="KW-1185">Reference proteome</keyword>
<comment type="similarity">
    <text evidence="2">Belongs to the EspG family.</text>
</comment>
<sequence>MSWSLTPDEFAHLWRQADLDRLPYPLRVLESPRTERDAQALYAELARRLPPDPDRDTCLRILAGPHTRVIAIGSAAEPGRELRALGCVVYDRAVLAVQEPGRTAEFGGTIRLSIGHSVKLGARLAALLPKSRPGRHPARTASTAAVHDTETIVQEERAAAPIRKLLCAPHTAQGHIRIEAHLDRPEPPPAVHYTWLDLENDGRYLLKADDTVHLVPASSEQLAMHLQKRIPT</sequence>
<dbReference type="InterPro" id="IPR025734">
    <property type="entry name" value="EspG"/>
</dbReference>
<evidence type="ECO:0000313" key="5">
    <source>
        <dbReference type="EMBL" id="NKY34701.1"/>
    </source>
</evidence>
<comment type="caution">
    <text evidence="5">The sequence shown here is derived from an EMBL/GenBank/DDBJ whole genome shotgun (WGS) entry which is preliminary data.</text>
</comment>
<keyword evidence="4" id="KW-0143">Chaperone</keyword>
<comment type="subcellular location">
    <subcellularLocation>
        <location evidence="1">Cytoplasm</location>
    </subcellularLocation>
</comment>
<dbReference type="EMBL" id="JAAXOO010000004">
    <property type="protein sequence ID" value="NKY34701.1"/>
    <property type="molecule type" value="Genomic_DNA"/>
</dbReference>
<name>A0A846XE88_9NOCA</name>
<organism evidence="5 6">
    <name type="scientific">Nocardia speluncae</name>
    <dbReference type="NCBI Taxonomy" id="419477"/>
    <lineage>
        <taxon>Bacteria</taxon>
        <taxon>Bacillati</taxon>
        <taxon>Actinomycetota</taxon>
        <taxon>Actinomycetes</taxon>
        <taxon>Mycobacteriales</taxon>
        <taxon>Nocardiaceae</taxon>
        <taxon>Nocardia</taxon>
    </lineage>
</organism>
<gene>
    <name evidence="5" type="ORF">HGA13_16700</name>
</gene>
<proteinExistence type="inferred from homology"/>
<evidence type="ECO:0000256" key="2">
    <source>
        <dbReference type="ARBA" id="ARBA00006411"/>
    </source>
</evidence>